<dbReference type="PROSITE" id="PS50932">
    <property type="entry name" value="HTH_LACI_2"/>
    <property type="match status" value="1"/>
</dbReference>
<dbReference type="Pfam" id="PF13377">
    <property type="entry name" value="Peripla_BP_3"/>
    <property type="match status" value="1"/>
</dbReference>
<dbReference type="SMART" id="SM00354">
    <property type="entry name" value="HTH_LACI"/>
    <property type="match status" value="1"/>
</dbReference>
<dbReference type="SUPFAM" id="SSF47413">
    <property type="entry name" value="lambda repressor-like DNA-binding domains"/>
    <property type="match status" value="1"/>
</dbReference>
<dbReference type="InterPro" id="IPR028082">
    <property type="entry name" value="Peripla_BP_I"/>
</dbReference>
<dbReference type="EMBL" id="CP157390">
    <property type="protein sequence ID" value="XBM48939.1"/>
    <property type="molecule type" value="Genomic_DNA"/>
</dbReference>
<dbReference type="PANTHER" id="PTHR30146:SF109">
    <property type="entry name" value="HTH-TYPE TRANSCRIPTIONAL REGULATOR GALS"/>
    <property type="match status" value="1"/>
</dbReference>
<sequence length="361" mass="37678">MDAPPPSTPSPAGRRRGAVRLADVARAAGVSVPLASRVLNADASARATAETKARILEAADALGYVPNIAAKSLRIRRNGLIGLVVHDLSSPIHLELMRGARAEAAAHSHFLVLGDVDELLEDEQAFRTFISGNRVDGLIVQGGHGGFDQRIADIARVLPTVIVNAPSRVERERVTSVYPDEEAGTRLLTEHLLGLGHTRIGLVSGPHDSTTGILRENGVTAALADAGLALRAEDVVHTDWLASGGRAGLAELAARWSAGGDRPTALIAGNSLIGIGILGTAGDHGLAIPDDLSVAAVHDTWISEHLVPPLTTVSLPLYAMGVVSVRQLLAESTEGTEIMVADPPPVLHVRASTARPSRRSG</sequence>
<dbReference type="CDD" id="cd01392">
    <property type="entry name" value="HTH_LacI"/>
    <property type="match status" value="1"/>
</dbReference>
<keyword evidence="2 5" id="KW-0238">DNA-binding</keyword>
<dbReference type="InterPro" id="IPR000843">
    <property type="entry name" value="HTH_LacI"/>
</dbReference>
<evidence type="ECO:0000259" key="4">
    <source>
        <dbReference type="PROSITE" id="PS50932"/>
    </source>
</evidence>
<dbReference type="Gene3D" id="1.10.260.40">
    <property type="entry name" value="lambda repressor-like DNA-binding domains"/>
    <property type="match status" value="1"/>
</dbReference>
<dbReference type="Gene3D" id="3.40.50.2300">
    <property type="match status" value="2"/>
</dbReference>
<dbReference type="GO" id="GO:0003700">
    <property type="term" value="F:DNA-binding transcription factor activity"/>
    <property type="evidence" value="ECO:0007669"/>
    <property type="project" value="TreeGrafter"/>
</dbReference>
<name>A0AAU7GE64_9MICO</name>
<dbReference type="PANTHER" id="PTHR30146">
    <property type="entry name" value="LACI-RELATED TRANSCRIPTIONAL REPRESSOR"/>
    <property type="match status" value="1"/>
</dbReference>
<evidence type="ECO:0000256" key="1">
    <source>
        <dbReference type="ARBA" id="ARBA00023015"/>
    </source>
</evidence>
<dbReference type="InterPro" id="IPR010982">
    <property type="entry name" value="Lambda_DNA-bd_dom_sf"/>
</dbReference>
<dbReference type="InterPro" id="IPR046335">
    <property type="entry name" value="LacI/GalR-like_sensor"/>
</dbReference>
<dbReference type="SUPFAM" id="SSF53822">
    <property type="entry name" value="Periplasmic binding protein-like I"/>
    <property type="match status" value="1"/>
</dbReference>
<evidence type="ECO:0000256" key="3">
    <source>
        <dbReference type="ARBA" id="ARBA00023163"/>
    </source>
</evidence>
<reference evidence="5" key="1">
    <citation type="submission" date="2024-05" db="EMBL/GenBank/DDBJ databases">
        <title>The Natural Products Discovery Center: Release of the First 8490 Sequenced Strains for Exploring Actinobacteria Biosynthetic Diversity.</title>
        <authorList>
            <person name="Kalkreuter E."/>
            <person name="Kautsar S.A."/>
            <person name="Yang D."/>
            <person name="Bader C.D."/>
            <person name="Teijaro C.N."/>
            <person name="Fluegel L."/>
            <person name="Davis C.M."/>
            <person name="Simpson J.R."/>
            <person name="Lauterbach L."/>
            <person name="Steele A.D."/>
            <person name="Gui C."/>
            <person name="Meng S."/>
            <person name="Li G."/>
            <person name="Viehrig K."/>
            <person name="Ye F."/>
            <person name="Su P."/>
            <person name="Kiefer A.F."/>
            <person name="Nichols A."/>
            <person name="Cepeda A.J."/>
            <person name="Yan W."/>
            <person name="Fan B."/>
            <person name="Jiang Y."/>
            <person name="Adhikari A."/>
            <person name="Zheng C.-J."/>
            <person name="Schuster L."/>
            <person name="Cowan T.M."/>
            <person name="Smanski M.J."/>
            <person name="Chevrette M.G."/>
            <person name="de Carvalho L.P.S."/>
            <person name="Shen B."/>
        </authorList>
    </citation>
    <scope>NUCLEOTIDE SEQUENCE</scope>
    <source>
        <strain evidence="5">NPDC080035</strain>
    </source>
</reference>
<dbReference type="RefSeq" id="WP_348788860.1">
    <property type="nucleotide sequence ID" value="NZ_CP157390.1"/>
</dbReference>
<dbReference type="Pfam" id="PF00356">
    <property type="entry name" value="LacI"/>
    <property type="match status" value="1"/>
</dbReference>
<organism evidence="5">
    <name type="scientific">Leifsonia sp. NPDC080035</name>
    <dbReference type="NCBI Taxonomy" id="3143936"/>
    <lineage>
        <taxon>Bacteria</taxon>
        <taxon>Bacillati</taxon>
        <taxon>Actinomycetota</taxon>
        <taxon>Actinomycetes</taxon>
        <taxon>Micrococcales</taxon>
        <taxon>Microbacteriaceae</taxon>
        <taxon>Leifsonia</taxon>
    </lineage>
</organism>
<keyword evidence="3" id="KW-0804">Transcription</keyword>
<gene>
    <name evidence="5" type="ORF">AAME72_03535</name>
</gene>
<proteinExistence type="predicted"/>
<accession>A0AAU7GE64</accession>
<feature type="domain" description="HTH lacI-type" evidence="4">
    <location>
        <begin position="19"/>
        <end position="75"/>
    </location>
</feature>
<dbReference type="CDD" id="cd06267">
    <property type="entry name" value="PBP1_LacI_sugar_binding-like"/>
    <property type="match status" value="1"/>
</dbReference>
<evidence type="ECO:0000313" key="5">
    <source>
        <dbReference type="EMBL" id="XBM48939.1"/>
    </source>
</evidence>
<protein>
    <submittedName>
        <fullName evidence="5">LacI family DNA-binding transcriptional regulator</fullName>
    </submittedName>
</protein>
<keyword evidence="1" id="KW-0805">Transcription regulation</keyword>
<evidence type="ECO:0000256" key="2">
    <source>
        <dbReference type="ARBA" id="ARBA00023125"/>
    </source>
</evidence>
<dbReference type="AlphaFoldDB" id="A0AAU7GE64"/>
<dbReference type="GO" id="GO:0000976">
    <property type="term" value="F:transcription cis-regulatory region binding"/>
    <property type="evidence" value="ECO:0007669"/>
    <property type="project" value="TreeGrafter"/>
</dbReference>